<proteinExistence type="predicted"/>
<sequence>MADLQGLIKDDRLMSIQYDKNHMQKVLDEILVLFQNQTLRLNEIEDTMPRLATKEQFDILKANFLQHEKDSRETISNLTNALSNFKLDNDKALNTMRDDIESTHLSIITETKRMIDESIENFAPNFLPQTNETEETLKDVQARLDKLQEEMDKIPKIQPDDKIIGNDVNALALKVQDISNKIKTYPQMETDVSNLVLQFPTITKRIEKKVNEVINAFDNWKFHTNSGNNSFKNLPNINTFTKNAGTSPRIPEQPKVEQPITVIVDDTIPGNREIAPISLPDSKPTSEEKIEPLEDDKQQEEEQIPEPQHEENNIQLIDDVPQISTQELRESMIERPEITLLSEELPPLPTRSPIDTTISNKNEDPFQINVEKPQKVEIIETHTYKTELKSSQRVVSDIEWLRSAVENHHAAIRQLQTSIRVNQDNQDNLSNNLMRINAAHNSKETQLVAQLRNVQDDIENLSVKVNDSISQLQRKMVSLLATTNDISPQKVEVSKSPKEETTPKVTITKNIRKMEALTPLPTKSISDSANNTQRSEPENERINVTPTEPIRKVYNFTFTSSHFTIDDIGHFVISTIDNRAPRQSMFALPQRNVPQNNFSKEKSKENISISDSGQKQISHIDLYTSEDDLERKFTPLLLDPAGGYEATIPEQILQPERAEELEEPPKVITETRKTIIIDNSKRSRSPYRSPNDYNSHQPVVNPIEISQALIEEKVGKEARRVINELQDVIKEDVKKQLQEMKKEVNDAVILVDNKIDRTFVEKMFNKFRVVIKELNEKIENLQCSFLDWITRDELEIVLQKFLGMINNNTDTAGASSKFHCLLCGRPRAHLAGMLDEAPIPSPNTRTVTNSRNTSSSVSQLPSKPQTAQKATVSVSMRPPLKMSRLPSTKPNSPDRRPRDVIQLLTSE</sequence>
<organism evidence="3 4">
    <name type="scientific">Trichomonas vaginalis (strain ATCC PRA-98 / G3)</name>
    <dbReference type="NCBI Taxonomy" id="412133"/>
    <lineage>
        <taxon>Eukaryota</taxon>
        <taxon>Metamonada</taxon>
        <taxon>Parabasalia</taxon>
        <taxon>Trichomonadida</taxon>
        <taxon>Trichomonadidae</taxon>
        <taxon>Trichomonas</taxon>
    </lineage>
</organism>
<feature type="compositionally biased region" description="Low complexity" evidence="2">
    <location>
        <begin position="843"/>
        <end position="858"/>
    </location>
</feature>
<evidence type="ECO:0000256" key="2">
    <source>
        <dbReference type="SAM" id="MobiDB-lite"/>
    </source>
</evidence>
<reference evidence="3" key="1">
    <citation type="submission" date="2006-10" db="EMBL/GenBank/DDBJ databases">
        <authorList>
            <person name="Amadeo P."/>
            <person name="Zhao Q."/>
            <person name="Wortman J."/>
            <person name="Fraser-Liggett C."/>
            <person name="Carlton J."/>
        </authorList>
    </citation>
    <scope>NUCLEOTIDE SEQUENCE</scope>
    <source>
        <strain evidence="3">G3</strain>
    </source>
</reference>
<dbReference type="AlphaFoldDB" id="A2EAZ8"/>
<accession>A2EAZ8</accession>
<evidence type="ECO:0000313" key="3">
    <source>
        <dbReference type="EMBL" id="EAY10138.1"/>
    </source>
</evidence>
<keyword evidence="4" id="KW-1185">Reference proteome</keyword>
<feature type="compositionally biased region" description="Polar residues" evidence="2">
    <location>
        <begin position="521"/>
        <end position="534"/>
    </location>
</feature>
<feature type="region of interest" description="Disordered" evidence="2">
    <location>
        <begin position="269"/>
        <end position="313"/>
    </location>
</feature>
<dbReference type="OrthoDB" id="10646358at2759"/>
<evidence type="ECO:0000256" key="1">
    <source>
        <dbReference type="SAM" id="Coils"/>
    </source>
</evidence>
<dbReference type="VEuPathDB" id="TrichDB:TVAGG3_0398150"/>
<dbReference type="RefSeq" id="XP_001322361.1">
    <property type="nucleotide sequence ID" value="XM_001322326.1"/>
</dbReference>
<dbReference type="EMBL" id="DS113343">
    <property type="protein sequence ID" value="EAY10138.1"/>
    <property type="molecule type" value="Genomic_DNA"/>
</dbReference>
<feature type="compositionally biased region" description="Basic and acidic residues" evidence="2">
    <location>
        <begin position="284"/>
        <end position="296"/>
    </location>
</feature>
<feature type="coiled-coil region" evidence="1">
    <location>
        <begin position="730"/>
        <end position="784"/>
    </location>
</feature>
<reference evidence="3" key="2">
    <citation type="journal article" date="2007" name="Science">
        <title>Draft genome sequence of the sexually transmitted pathogen Trichomonas vaginalis.</title>
        <authorList>
            <person name="Carlton J.M."/>
            <person name="Hirt R.P."/>
            <person name="Silva J.C."/>
            <person name="Delcher A.L."/>
            <person name="Schatz M."/>
            <person name="Zhao Q."/>
            <person name="Wortman J.R."/>
            <person name="Bidwell S.L."/>
            <person name="Alsmark U.C.M."/>
            <person name="Besteiro S."/>
            <person name="Sicheritz-Ponten T."/>
            <person name="Noel C.J."/>
            <person name="Dacks J.B."/>
            <person name="Foster P.G."/>
            <person name="Simillion C."/>
            <person name="Van de Peer Y."/>
            <person name="Miranda-Saavedra D."/>
            <person name="Barton G.J."/>
            <person name="Westrop G.D."/>
            <person name="Mueller S."/>
            <person name="Dessi D."/>
            <person name="Fiori P.L."/>
            <person name="Ren Q."/>
            <person name="Paulsen I."/>
            <person name="Zhang H."/>
            <person name="Bastida-Corcuera F.D."/>
            <person name="Simoes-Barbosa A."/>
            <person name="Brown M.T."/>
            <person name="Hayes R.D."/>
            <person name="Mukherjee M."/>
            <person name="Okumura C.Y."/>
            <person name="Schneider R."/>
            <person name="Smith A.J."/>
            <person name="Vanacova S."/>
            <person name="Villalvazo M."/>
            <person name="Haas B.J."/>
            <person name="Pertea M."/>
            <person name="Feldblyum T.V."/>
            <person name="Utterback T.R."/>
            <person name="Shu C.L."/>
            <person name="Osoegawa K."/>
            <person name="de Jong P.J."/>
            <person name="Hrdy I."/>
            <person name="Horvathova L."/>
            <person name="Zubacova Z."/>
            <person name="Dolezal P."/>
            <person name="Malik S.B."/>
            <person name="Logsdon J.M. Jr."/>
            <person name="Henze K."/>
            <person name="Gupta A."/>
            <person name="Wang C.C."/>
            <person name="Dunne R.L."/>
            <person name="Upcroft J.A."/>
            <person name="Upcroft P."/>
            <person name="White O."/>
            <person name="Salzberg S.L."/>
            <person name="Tang P."/>
            <person name="Chiu C.-H."/>
            <person name="Lee Y.-S."/>
            <person name="Embley T.M."/>
            <person name="Coombs G.H."/>
            <person name="Mottram J.C."/>
            <person name="Tachezy J."/>
            <person name="Fraser-Liggett C.M."/>
            <person name="Johnson P.J."/>
        </authorList>
    </citation>
    <scope>NUCLEOTIDE SEQUENCE [LARGE SCALE GENOMIC DNA]</scope>
    <source>
        <strain evidence="3">G3</strain>
    </source>
</reference>
<dbReference type="Proteomes" id="UP000001542">
    <property type="component" value="Unassembled WGS sequence"/>
</dbReference>
<dbReference type="KEGG" id="tva:4768080"/>
<gene>
    <name evidence="3" type="ORF">TVAG_088530</name>
</gene>
<name>A2EAZ8_TRIV3</name>
<protein>
    <submittedName>
        <fullName evidence="3">Uncharacterized protein</fullName>
    </submittedName>
</protein>
<dbReference type="InParanoid" id="A2EAZ8"/>
<keyword evidence="1" id="KW-0175">Coiled coil</keyword>
<feature type="region of interest" description="Disordered" evidence="2">
    <location>
        <begin position="836"/>
        <end position="907"/>
    </location>
</feature>
<evidence type="ECO:0000313" key="4">
    <source>
        <dbReference type="Proteomes" id="UP000001542"/>
    </source>
</evidence>
<feature type="compositionally biased region" description="Polar residues" evidence="2">
    <location>
        <begin position="859"/>
        <end position="874"/>
    </location>
</feature>
<dbReference type="SMR" id="A2EAZ8"/>
<feature type="region of interest" description="Disordered" evidence="2">
    <location>
        <begin position="521"/>
        <end position="540"/>
    </location>
</feature>
<dbReference type="VEuPathDB" id="TrichDB:TVAG_088530"/>